<protein>
    <submittedName>
        <fullName evidence="2">Uncharacterized protein</fullName>
    </submittedName>
</protein>
<evidence type="ECO:0000313" key="3">
    <source>
        <dbReference type="Proteomes" id="UP001273209"/>
    </source>
</evidence>
<name>A0AAE1M5F0_9HYPO</name>
<feature type="compositionally biased region" description="Low complexity" evidence="1">
    <location>
        <begin position="145"/>
        <end position="169"/>
    </location>
</feature>
<organism evidence="2 3">
    <name type="scientific">Trichoderma aggressivum f. europaeum</name>
    <dbReference type="NCBI Taxonomy" id="173218"/>
    <lineage>
        <taxon>Eukaryota</taxon>
        <taxon>Fungi</taxon>
        <taxon>Dikarya</taxon>
        <taxon>Ascomycota</taxon>
        <taxon>Pezizomycotina</taxon>
        <taxon>Sordariomycetes</taxon>
        <taxon>Hypocreomycetidae</taxon>
        <taxon>Hypocreales</taxon>
        <taxon>Hypocreaceae</taxon>
        <taxon>Trichoderma</taxon>
    </lineage>
</organism>
<keyword evidence="3" id="KW-1185">Reference proteome</keyword>
<proteinExistence type="predicted"/>
<evidence type="ECO:0000256" key="1">
    <source>
        <dbReference type="SAM" id="MobiDB-lite"/>
    </source>
</evidence>
<feature type="region of interest" description="Disordered" evidence="1">
    <location>
        <begin position="128"/>
        <end position="169"/>
    </location>
</feature>
<dbReference type="AlphaFoldDB" id="A0AAE1M5F0"/>
<comment type="caution">
    <text evidence="2">The sequence shown here is derived from an EMBL/GenBank/DDBJ whole genome shotgun (WGS) entry which is preliminary data.</text>
</comment>
<dbReference type="EMBL" id="JAWRVG010000006">
    <property type="protein sequence ID" value="KAK4081660.1"/>
    <property type="molecule type" value="Genomic_DNA"/>
</dbReference>
<evidence type="ECO:0000313" key="2">
    <source>
        <dbReference type="EMBL" id="KAK4081660.1"/>
    </source>
</evidence>
<reference evidence="2" key="1">
    <citation type="submission" date="2023-11" db="EMBL/GenBank/DDBJ databases">
        <title>The genome sequences of three competitors of mushroom-forming fungi.</title>
        <authorList>
            <person name="Beijen E."/>
            <person name="Ohm R.A."/>
        </authorList>
    </citation>
    <scope>NUCLEOTIDE SEQUENCE</scope>
    <source>
        <strain evidence="2">CBS 100526</strain>
    </source>
</reference>
<gene>
    <name evidence="2" type="ORF">Triagg1_2401</name>
</gene>
<dbReference type="GeneID" id="87916484"/>
<dbReference type="Proteomes" id="UP001273209">
    <property type="component" value="Unassembled WGS sequence"/>
</dbReference>
<dbReference type="RefSeq" id="XP_062758613.1">
    <property type="nucleotide sequence ID" value="XM_062896579.1"/>
</dbReference>
<accession>A0AAE1M5F0</accession>
<sequence length="367" mass="40460">MAFYDTVRNPRDFALKASSKSAQSFQMLKSSAEWKSSASTWGLKHLFACRVVCIKPTQVLSELKDTVEAIKREKNEWDSVLKDLIRGPNEDKATLGSMSDVKILRQYNNDGLGHLWAALSPLVKFDTGPTPDRQLRQRNPSQVVESQGSSSREASSQTPTPSVTESTPSSIGYHEAEWAPLLEDITVIFASCFIRHVLAFCQPADKVSDVVYRAARMAHKDGTLQLCAINDGGIQVVDQRGTYQVAILEAKRAFQTIQNGSPTISDELLAQMVGEALGVIASGSSILRNKVITILAIKQFVKFLSFTVDEQFMSQFKTMDPAVLNGRNTYLVVNSTVWFDAAVRHGRESIVSHLMALVDCADEVVSP</sequence>